<evidence type="ECO:0000256" key="1">
    <source>
        <dbReference type="SAM" id="MobiDB-lite"/>
    </source>
</evidence>
<feature type="region of interest" description="Disordered" evidence="1">
    <location>
        <begin position="78"/>
        <end position="113"/>
    </location>
</feature>
<dbReference type="Gene3D" id="3.20.20.70">
    <property type="entry name" value="Aldolase class I"/>
    <property type="match status" value="1"/>
</dbReference>
<sequence length="113" mass="11809">MAVATRSPVLTCAVTGSTLSPSMSPDLPVTAEAMINRSLEAASGAAILHFHAGDPADGRPSNDLAAWRGFLPEIRTAVTPSSTCPAPWAQRRKSASPSRWSGGRRSPRSSPAR</sequence>
<name>A0A845BP82_9PROT</name>
<dbReference type="InterPro" id="IPR008567">
    <property type="entry name" value="BKACE"/>
</dbReference>
<dbReference type="Proteomes" id="UP000460715">
    <property type="component" value="Unassembled WGS sequence"/>
</dbReference>
<dbReference type="GO" id="GO:0043720">
    <property type="term" value="F:3-keto-5-aminohexanoate cleavage activity"/>
    <property type="evidence" value="ECO:0007669"/>
    <property type="project" value="InterPro"/>
</dbReference>
<dbReference type="Pfam" id="PF05853">
    <property type="entry name" value="BKACE"/>
    <property type="match status" value="1"/>
</dbReference>
<gene>
    <name evidence="2" type="ORF">E0493_17835</name>
</gene>
<dbReference type="InterPro" id="IPR013785">
    <property type="entry name" value="Aldolase_TIM"/>
</dbReference>
<dbReference type="EMBL" id="SNVJ01000019">
    <property type="protein sequence ID" value="MXP65209.1"/>
    <property type="molecule type" value="Genomic_DNA"/>
</dbReference>
<dbReference type="AlphaFoldDB" id="A0A845BP82"/>
<reference evidence="2 3" key="1">
    <citation type="submission" date="2019-03" db="EMBL/GenBank/DDBJ databases">
        <title>Roseomonas sp. a novel Roseomonas species isolated from Sea whip Gorgonian.</title>
        <authorList>
            <person name="Li F."/>
            <person name="Pan X."/>
            <person name="Huang S."/>
            <person name="Li Z."/>
            <person name="Meng B."/>
        </authorList>
    </citation>
    <scope>NUCLEOTIDE SEQUENCE [LARGE SCALE GENOMIC DNA]</scope>
    <source>
        <strain evidence="2 3">M0104</strain>
    </source>
</reference>
<comment type="caution">
    <text evidence="2">The sequence shown here is derived from an EMBL/GenBank/DDBJ whole genome shotgun (WGS) entry which is preliminary data.</text>
</comment>
<organism evidence="2 3">
    <name type="scientific">Teichococcus coralli</name>
    <dbReference type="NCBI Taxonomy" id="2545983"/>
    <lineage>
        <taxon>Bacteria</taxon>
        <taxon>Pseudomonadati</taxon>
        <taxon>Pseudomonadota</taxon>
        <taxon>Alphaproteobacteria</taxon>
        <taxon>Acetobacterales</taxon>
        <taxon>Roseomonadaceae</taxon>
        <taxon>Roseomonas</taxon>
    </lineage>
</organism>
<feature type="compositionally biased region" description="Low complexity" evidence="1">
    <location>
        <begin position="95"/>
        <end position="113"/>
    </location>
</feature>
<evidence type="ECO:0008006" key="4">
    <source>
        <dbReference type="Google" id="ProtNLM"/>
    </source>
</evidence>
<keyword evidence="3" id="KW-1185">Reference proteome</keyword>
<protein>
    <recommendedName>
        <fullName evidence="4">3-keto-5-aminohexanoate cleavage protein</fullName>
    </recommendedName>
</protein>
<dbReference type="OrthoDB" id="9805277at2"/>
<proteinExistence type="predicted"/>
<evidence type="ECO:0000313" key="2">
    <source>
        <dbReference type="EMBL" id="MXP65209.1"/>
    </source>
</evidence>
<accession>A0A845BP82</accession>
<evidence type="ECO:0000313" key="3">
    <source>
        <dbReference type="Proteomes" id="UP000460715"/>
    </source>
</evidence>